<dbReference type="AlphaFoldDB" id="A0A3B3RMA5"/>
<sequence length="707" mass="76220">MDPNVRHVYSSSPPALGGGVEEDDEFGDFGGFSGASFTELDIPIGFCDTHPTEPWSLDHLGNGIARFAGVSSGYPCNGDDVEVTKSCTGNIQASGLGFPLPRKTIHIGDWKRQVDQHLPEGRNSRGTEVNFSQGESWTCNGDVAHSKAVTKGYVHAPKRGCTIAHPKEDQCPSHPEEEFVNPASHSNSGLSWGGRHIFDPEENSDLDKMEKESVKGTILGMNGLRSVSHMPMATGTLSNWYGGGAEPEGDGRHPGTTLSQNTVKLSWEEPSAAKEEAEAEDRGKRERVELTAGRREGEVSQVGSRETRVRDMESSWATRVSVGQNIESFCQVVSTDKVENFGDFSSDCTGDLRVVEDKNFENSKDTSLSSASQTALVDLCAMLSRESSDAGRVVGAVFGGEGMTESLAGFPGSDSFADFSSAPLGAEPSPEWDAFGEQDRVQAGGDSWVAFGVEESATAFSKDSKASWLDVLNAASTSPSSENPWNCRRGSLSVCVVSGFHQPCSSCLERLFQTSFPKVQTAEPQDVFFLRSLIRANGSDEWAPWDVWRRLQDIHGALGLRHQWGGSRGNRVLLMSLGMDTRNTLFTDQNQQPGTVSLATAQPSREAVKSISATEKIPCTAQTPSVSPEKSTSSTDSTQVALPQVMFDWSSSGLTNPLGGTVLRGAACDLQSMQSPHSWFILLNYLIIFAYPVPSLNVTVQVPPRAV</sequence>
<dbReference type="PANTHER" id="PTHR16156:SF7">
    <property type="entry name" value="CLATHRIN BINDING BOX OF AFTIPHILIN CONTAINING 1"/>
    <property type="match status" value="1"/>
</dbReference>
<evidence type="ECO:0000313" key="3">
    <source>
        <dbReference type="Ensembl" id="ENSPKIP00000019423.1"/>
    </source>
</evidence>
<evidence type="ECO:0000259" key="2">
    <source>
        <dbReference type="Pfam" id="PF15045"/>
    </source>
</evidence>
<organism evidence="3 4">
    <name type="scientific">Paramormyrops kingsleyae</name>
    <dbReference type="NCBI Taxonomy" id="1676925"/>
    <lineage>
        <taxon>Eukaryota</taxon>
        <taxon>Metazoa</taxon>
        <taxon>Chordata</taxon>
        <taxon>Craniata</taxon>
        <taxon>Vertebrata</taxon>
        <taxon>Euteleostomi</taxon>
        <taxon>Actinopterygii</taxon>
        <taxon>Neopterygii</taxon>
        <taxon>Teleostei</taxon>
        <taxon>Osteoglossocephala</taxon>
        <taxon>Osteoglossomorpha</taxon>
        <taxon>Osteoglossiformes</taxon>
        <taxon>Mormyridae</taxon>
        <taxon>Paramormyrops</taxon>
    </lineage>
</organism>
<dbReference type="Pfam" id="PF15045">
    <property type="entry name" value="Clathrin_bdg"/>
    <property type="match status" value="1"/>
</dbReference>
<accession>A0A3B3RMA5</accession>
<name>A0A3B3RMA5_9TELE</name>
<dbReference type="Proteomes" id="UP000261540">
    <property type="component" value="Unplaced"/>
</dbReference>
<feature type="region of interest" description="Disordered" evidence="1">
    <location>
        <begin position="168"/>
        <end position="193"/>
    </location>
</feature>
<dbReference type="GO" id="GO:0030276">
    <property type="term" value="F:clathrin binding"/>
    <property type="evidence" value="ECO:0007669"/>
    <property type="project" value="InterPro"/>
</dbReference>
<feature type="compositionally biased region" description="Basic and acidic residues" evidence="1">
    <location>
        <begin position="168"/>
        <end position="177"/>
    </location>
</feature>
<proteinExistence type="predicted"/>
<dbReference type="GO" id="GO:0032588">
    <property type="term" value="C:trans-Golgi network membrane"/>
    <property type="evidence" value="ECO:0007669"/>
    <property type="project" value="InterPro"/>
</dbReference>
<reference evidence="3" key="1">
    <citation type="submission" date="2025-08" db="UniProtKB">
        <authorList>
            <consortium name="Ensembl"/>
        </authorList>
    </citation>
    <scope>IDENTIFICATION</scope>
</reference>
<evidence type="ECO:0000256" key="1">
    <source>
        <dbReference type="SAM" id="MobiDB-lite"/>
    </source>
</evidence>
<dbReference type="InterPro" id="IPR029205">
    <property type="entry name" value="Clathrin-bd"/>
</dbReference>
<dbReference type="GO" id="GO:0030121">
    <property type="term" value="C:AP-1 adaptor complex"/>
    <property type="evidence" value="ECO:0007669"/>
    <property type="project" value="TreeGrafter"/>
</dbReference>
<dbReference type="InterPro" id="IPR046359">
    <property type="entry name" value="Aftin-like"/>
</dbReference>
<reference evidence="3" key="2">
    <citation type="submission" date="2025-09" db="UniProtKB">
        <authorList>
            <consortium name="Ensembl"/>
        </authorList>
    </citation>
    <scope>IDENTIFICATION</scope>
</reference>
<dbReference type="Ensembl" id="ENSPKIT00000000017.1">
    <property type="protein sequence ID" value="ENSPKIP00000019423.1"/>
    <property type="gene ID" value="ENSPKIG00000004596.1"/>
</dbReference>
<dbReference type="GeneTree" id="ENSGT00940000154186"/>
<feature type="region of interest" description="Disordered" evidence="1">
    <location>
        <begin position="1"/>
        <end position="20"/>
    </location>
</feature>
<dbReference type="PANTHER" id="PTHR16156">
    <property type="entry name" value="AFTIPHILIN A-RELATED"/>
    <property type="match status" value="1"/>
</dbReference>
<protein>
    <recommendedName>
        <fullName evidence="2">Aftiphilin clathrin-binding box domain-containing protein</fullName>
    </recommendedName>
</protein>
<dbReference type="STRING" id="1676925.ENSPKIP00000019423"/>
<feature type="domain" description="Aftiphilin clathrin-binding box" evidence="2">
    <location>
        <begin position="546"/>
        <end position="591"/>
    </location>
</feature>
<evidence type="ECO:0000313" key="4">
    <source>
        <dbReference type="Proteomes" id="UP000261540"/>
    </source>
</evidence>
<keyword evidence="4" id="KW-1185">Reference proteome</keyword>